<sequence>MLVLTKHHHWGVPRRRVRVDTGIHRAQKRGGSPGPSPAFPSSPPVVPSLNLTSEDRAKICGWQRGKLPVPAAWC</sequence>
<dbReference type="EMBL" id="AMCV02000006">
    <property type="protein sequence ID" value="TDZ23258.1"/>
    <property type="molecule type" value="Genomic_DNA"/>
</dbReference>
<proteinExistence type="predicted"/>
<evidence type="ECO:0000313" key="3">
    <source>
        <dbReference type="Proteomes" id="UP000014480"/>
    </source>
</evidence>
<reference evidence="3" key="1">
    <citation type="journal article" date="2013" name="New Phytol.">
        <title>Comparative genomic and transcriptomic analyses reveal the hemibiotrophic stage shift of Colletotrichum fungi.</title>
        <authorList>
            <person name="Gan P."/>
            <person name="Ikeda K."/>
            <person name="Irieda H."/>
            <person name="Narusaka M."/>
            <person name="O'Connell R.J."/>
            <person name="Narusaka Y."/>
            <person name="Takano Y."/>
            <person name="Kubo Y."/>
            <person name="Shirasu K."/>
        </authorList>
    </citation>
    <scope>NUCLEOTIDE SEQUENCE [LARGE SCALE GENOMIC DNA]</scope>
    <source>
        <strain evidence="3">104-T / ATCC 96160 / CBS 514.97 / LARS 414 / MAFF 240422</strain>
    </source>
</reference>
<name>A0A484FYZ3_COLOR</name>
<evidence type="ECO:0000313" key="2">
    <source>
        <dbReference type="EMBL" id="TDZ23258.1"/>
    </source>
</evidence>
<feature type="compositionally biased region" description="Pro residues" evidence="1">
    <location>
        <begin position="34"/>
        <end position="44"/>
    </location>
</feature>
<evidence type="ECO:0000256" key="1">
    <source>
        <dbReference type="SAM" id="MobiDB-lite"/>
    </source>
</evidence>
<comment type="caution">
    <text evidence="2">The sequence shown here is derived from an EMBL/GenBank/DDBJ whole genome shotgun (WGS) entry which is preliminary data.</text>
</comment>
<dbReference type="Proteomes" id="UP000014480">
    <property type="component" value="Unassembled WGS sequence"/>
</dbReference>
<keyword evidence="3" id="KW-1185">Reference proteome</keyword>
<gene>
    <name evidence="2" type="ORF">Cob_v003713</name>
</gene>
<organism evidence="2 3">
    <name type="scientific">Colletotrichum orbiculare (strain 104-T / ATCC 96160 / CBS 514.97 / LARS 414 / MAFF 240422)</name>
    <name type="common">Cucumber anthracnose fungus</name>
    <name type="synonym">Colletotrichum lagenarium</name>
    <dbReference type="NCBI Taxonomy" id="1213857"/>
    <lineage>
        <taxon>Eukaryota</taxon>
        <taxon>Fungi</taxon>
        <taxon>Dikarya</taxon>
        <taxon>Ascomycota</taxon>
        <taxon>Pezizomycotina</taxon>
        <taxon>Sordariomycetes</taxon>
        <taxon>Hypocreomycetidae</taxon>
        <taxon>Glomerellales</taxon>
        <taxon>Glomerellaceae</taxon>
        <taxon>Colletotrichum</taxon>
        <taxon>Colletotrichum orbiculare species complex</taxon>
    </lineage>
</organism>
<protein>
    <submittedName>
        <fullName evidence="2">Uncharacterized protein</fullName>
    </submittedName>
</protein>
<dbReference type="AlphaFoldDB" id="A0A484FYZ3"/>
<accession>A0A484FYZ3</accession>
<reference evidence="3" key="2">
    <citation type="journal article" date="2019" name="Mol. Plant Microbe Interact.">
        <title>Genome sequence resources for four phytopathogenic fungi from the Colletotrichum orbiculare species complex.</title>
        <authorList>
            <person name="Gan P."/>
            <person name="Tsushima A."/>
            <person name="Narusaka M."/>
            <person name="Narusaka Y."/>
            <person name="Takano Y."/>
            <person name="Kubo Y."/>
            <person name="Shirasu K."/>
        </authorList>
    </citation>
    <scope>GENOME REANNOTATION</scope>
    <source>
        <strain evidence="3">104-T / ATCC 96160 / CBS 514.97 / LARS 414 / MAFF 240422</strain>
    </source>
</reference>
<feature type="region of interest" description="Disordered" evidence="1">
    <location>
        <begin position="17"/>
        <end position="44"/>
    </location>
</feature>